<dbReference type="SUPFAM" id="SSF48264">
    <property type="entry name" value="Cytochrome P450"/>
    <property type="match status" value="1"/>
</dbReference>
<sequence>MILQIIVYIIIFYLAHNTIKKYRKIHPNEVPGPTPIPILGNLHQLISKKPHVDLTNMSKKYGPLTRIWLADLYTVIISDPNLIREVYVDNFDNFMNRPKIPSIEQSTDFHGTISSSDNDWKRNREIVSVALRKTNIKHIYQLLDYQVDVLIESMKSIEKAGEAFDPRYYLTRFTMSAMYKLIYNKDVPKDEDINNGEIKDLMKPLQQIFIDSGKGSIFDVLEIGRPFYKLYLKYINKNFIKMLDYSRGKFKEHLKDYNPEVQRDLLDILIKEYGHENEDDILWVLSTVTGLFLAGVDTSSTGLEIMLLLLINYPEIQEKAYQEIKSVMKDRSKVLLSDRQSMPFVVAVLKESIRYLPISPFGLPRTTRNDMVIGGKFIPRDSQILINYHALSVNEEYWENPSEFNPLRFLKSDSNPAYIPFSIGNRNCVGANFANDEMFLALSNMILNFKFKSIDGKPIDETQCYGLSLKPNPFKIILESRT</sequence>
<dbReference type="KEGG" id="dpp:DICPUDRAFT_26606"/>
<dbReference type="GO" id="GO:0020037">
    <property type="term" value="F:heme binding"/>
    <property type="evidence" value="ECO:0000318"/>
    <property type="project" value="GO_Central"/>
</dbReference>
<dbReference type="OMA" id="ICGITMS"/>
<dbReference type="Proteomes" id="UP000001064">
    <property type="component" value="Unassembled WGS sequence"/>
</dbReference>
<dbReference type="Gene3D" id="1.10.630.10">
    <property type="entry name" value="Cytochrome P450"/>
    <property type="match status" value="1"/>
</dbReference>
<comment type="cofactor">
    <cofactor evidence="1 12">
        <name>heme</name>
        <dbReference type="ChEBI" id="CHEBI:30413"/>
    </cofactor>
</comment>
<dbReference type="PRINTS" id="PR00463">
    <property type="entry name" value="EP450I"/>
</dbReference>
<gene>
    <name evidence="14" type="ORF">DICPUDRAFT_26606</name>
</gene>
<dbReference type="PANTHER" id="PTHR24289">
    <property type="entry name" value="STEROID 17-ALPHA-HYDROXYLASE/17,20 LYASE"/>
    <property type="match status" value="1"/>
</dbReference>
<accession>F0Z8W6</accession>
<name>F0Z8W6_DICPU</name>
<evidence type="ECO:0000256" key="12">
    <source>
        <dbReference type="PIRSR" id="PIRSR602401-1"/>
    </source>
</evidence>
<keyword evidence="7" id="KW-1133">Transmembrane helix</keyword>
<dbReference type="GO" id="GO:0005506">
    <property type="term" value="F:iron ion binding"/>
    <property type="evidence" value="ECO:0007669"/>
    <property type="project" value="InterPro"/>
</dbReference>
<dbReference type="CDD" id="cd20617">
    <property type="entry name" value="CYP1_2-like"/>
    <property type="match status" value="1"/>
</dbReference>
<evidence type="ECO:0000256" key="5">
    <source>
        <dbReference type="ARBA" id="ARBA00022692"/>
    </source>
</evidence>
<dbReference type="GO" id="GO:0005789">
    <property type="term" value="C:endoplasmic reticulum membrane"/>
    <property type="evidence" value="ECO:0007669"/>
    <property type="project" value="UniProtKB-SubCell"/>
</dbReference>
<dbReference type="EMBL" id="GL870954">
    <property type="protein sequence ID" value="EGC39648.1"/>
    <property type="molecule type" value="Genomic_DNA"/>
</dbReference>
<dbReference type="OrthoDB" id="1055148at2759"/>
<organism evidence="14 15">
    <name type="scientific">Dictyostelium purpureum</name>
    <name type="common">Slime mold</name>
    <dbReference type="NCBI Taxonomy" id="5786"/>
    <lineage>
        <taxon>Eukaryota</taxon>
        <taxon>Amoebozoa</taxon>
        <taxon>Evosea</taxon>
        <taxon>Eumycetozoa</taxon>
        <taxon>Dictyostelia</taxon>
        <taxon>Dictyosteliales</taxon>
        <taxon>Dictyosteliaceae</taxon>
        <taxon>Dictyostelium</taxon>
    </lineage>
</organism>
<evidence type="ECO:0000256" key="1">
    <source>
        <dbReference type="ARBA" id="ARBA00001971"/>
    </source>
</evidence>
<evidence type="ECO:0000256" key="13">
    <source>
        <dbReference type="RuleBase" id="RU000461"/>
    </source>
</evidence>
<comment type="similarity">
    <text evidence="3 13">Belongs to the cytochrome P450 family.</text>
</comment>
<dbReference type="InterPro" id="IPR036396">
    <property type="entry name" value="Cyt_P450_sf"/>
</dbReference>
<keyword evidence="10 13" id="KW-0503">Monooxygenase</keyword>
<dbReference type="InParanoid" id="F0Z8W6"/>
<dbReference type="PRINTS" id="PR00385">
    <property type="entry name" value="P450"/>
</dbReference>
<evidence type="ECO:0008006" key="16">
    <source>
        <dbReference type="Google" id="ProtNLM"/>
    </source>
</evidence>
<dbReference type="FunCoup" id="F0Z8W6">
    <property type="interactions" value="7"/>
</dbReference>
<evidence type="ECO:0000256" key="3">
    <source>
        <dbReference type="ARBA" id="ARBA00010617"/>
    </source>
</evidence>
<keyword evidence="6 12" id="KW-0479">Metal-binding</keyword>
<dbReference type="Pfam" id="PF00067">
    <property type="entry name" value="p450"/>
    <property type="match status" value="1"/>
</dbReference>
<dbReference type="PROSITE" id="PS00086">
    <property type="entry name" value="CYTOCHROME_P450"/>
    <property type="match status" value="1"/>
</dbReference>
<evidence type="ECO:0000256" key="7">
    <source>
        <dbReference type="ARBA" id="ARBA00022989"/>
    </source>
</evidence>
<proteinExistence type="inferred from homology"/>
<evidence type="ECO:0000256" key="11">
    <source>
        <dbReference type="ARBA" id="ARBA00023136"/>
    </source>
</evidence>
<keyword evidence="4 12" id="KW-0349">Heme</keyword>
<dbReference type="FunFam" id="1.10.630.10:FF:000068">
    <property type="entry name" value="Probable cytochrome P450 508A2"/>
    <property type="match status" value="1"/>
</dbReference>
<evidence type="ECO:0000256" key="2">
    <source>
        <dbReference type="ARBA" id="ARBA00004167"/>
    </source>
</evidence>
<keyword evidence="8 13" id="KW-0560">Oxidoreductase</keyword>
<reference evidence="15" key="1">
    <citation type="journal article" date="2011" name="Genome Biol.">
        <title>Comparative genomics of the social amoebae Dictyostelium discoideum and Dictyostelium purpureum.</title>
        <authorList>
            <consortium name="US DOE Joint Genome Institute (JGI-PGF)"/>
            <person name="Sucgang R."/>
            <person name="Kuo A."/>
            <person name="Tian X."/>
            <person name="Salerno W."/>
            <person name="Parikh A."/>
            <person name="Feasley C.L."/>
            <person name="Dalin E."/>
            <person name="Tu H."/>
            <person name="Huang E."/>
            <person name="Barry K."/>
            <person name="Lindquist E."/>
            <person name="Shapiro H."/>
            <person name="Bruce D."/>
            <person name="Schmutz J."/>
            <person name="Salamov A."/>
            <person name="Fey P."/>
            <person name="Gaudet P."/>
            <person name="Anjard C."/>
            <person name="Babu M.M."/>
            <person name="Basu S."/>
            <person name="Bushmanova Y."/>
            <person name="van der Wel H."/>
            <person name="Katoh-Kurasawa M."/>
            <person name="Dinh C."/>
            <person name="Coutinho P.M."/>
            <person name="Saito T."/>
            <person name="Elias M."/>
            <person name="Schaap P."/>
            <person name="Kay R.R."/>
            <person name="Henrissat B."/>
            <person name="Eichinger L."/>
            <person name="Rivero F."/>
            <person name="Putnam N.H."/>
            <person name="West C.M."/>
            <person name="Loomis W.F."/>
            <person name="Chisholm R.L."/>
            <person name="Shaulsky G."/>
            <person name="Strassmann J.E."/>
            <person name="Queller D.C."/>
            <person name="Kuspa A."/>
            <person name="Grigoriev I.V."/>
        </authorList>
    </citation>
    <scope>NUCLEOTIDE SEQUENCE [LARGE SCALE GENOMIC DNA]</scope>
    <source>
        <strain evidence="15">QSDP1</strain>
    </source>
</reference>
<keyword evidence="11" id="KW-0472">Membrane</keyword>
<protein>
    <recommendedName>
        <fullName evidence="16">Cytochrome P450 family protein</fullName>
    </recommendedName>
</protein>
<dbReference type="RefSeq" id="XP_003283869.1">
    <property type="nucleotide sequence ID" value="XM_003283821.1"/>
</dbReference>
<dbReference type="eggNOG" id="KOG0156">
    <property type="taxonomic scope" value="Eukaryota"/>
</dbReference>
<dbReference type="InterPro" id="IPR001128">
    <property type="entry name" value="Cyt_P450"/>
</dbReference>
<evidence type="ECO:0000313" key="15">
    <source>
        <dbReference type="Proteomes" id="UP000001064"/>
    </source>
</evidence>
<dbReference type="InterPro" id="IPR017972">
    <property type="entry name" value="Cyt_P450_CS"/>
</dbReference>
<evidence type="ECO:0000256" key="6">
    <source>
        <dbReference type="ARBA" id="ARBA00022723"/>
    </source>
</evidence>
<evidence type="ECO:0000256" key="8">
    <source>
        <dbReference type="ARBA" id="ARBA00023002"/>
    </source>
</evidence>
<dbReference type="PANTHER" id="PTHR24289:SF21">
    <property type="entry name" value="CYTOCHROME P450 1A"/>
    <property type="match status" value="1"/>
</dbReference>
<dbReference type="GO" id="GO:0016712">
    <property type="term" value="F:oxidoreductase activity, acting on paired donors, with incorporation or reduction of molecular oxygen, reduced flavin or flavoprotein as one donor, and incorporation of one atom of oxygen"/>
    <property type="evidence" value="ECO:0000318"/>
    <property type="project" value="GO_Central"/>
</dbReference>
<dbReference type="AlphaFoldDB" id="F0Z8W6"/>
<feature type="binding site" description="axial binding residue" evidence="12">
    <location>
        <position position="428"/>
    </location>
    <ligand>
        <name>heme</name>
        <dbReference type="ChEBI" id="CHEBI:30413"/>
    </ligand>
    <ligandPart>
        <name>Fe</name>
        <dbReference type="ChEBI" id="CHEBI:18248"/>
    </ligandPart>
</feature>
<comment type="subcellular location">
    <subcellularLocation>
        <location evidence="2">Membrane</location>
        <topology evidence="2">Single-pass membrane protein</topology>
    </subcellularLocation>
</comment>
<keyword evidence="5" id="KW-0812">Transmembrane</keyword>
<keyword evidence="15" id="KW-1185">Reference proteome</keyword>
<dbReference type="VEuPathDB" id="AmoebaDB:DICPUDRAFT_26606"/>
<evidence type="ECO:0000256" key="10">
    <source>
        <dbReference type="ARBA" id="ARBA00023033"/>
    </source>
</evidence>
<keyword evidence="9 12" id="KW-0408">Iron</keyword>
<evidence type="ECO:0000313" key="14">
    <source>
        <dbReference type="EMBL" id="EGC39648.1"/>
    </source>
</evidence>
<dbReference type="InterPro" id="IPR002401">
    <property type="entry name" value="Cyt_P450_E_grp-I"/>
</dbReference>
<dbReference type="STRING" id="5786.F0Z8W6"/>
<evidence type="ECO:0000256" key="9">
    <source>
        <dbReference type="ARBA" id="ARBA00023004"/>
    </source>
</evidence>
<evidence type="ECO:0000256" key="4">
    <source>
        <dbReference type="ARBA" id="ARBA00022617"/>
    </source>
</evidence>
<dbReference type="GeneID" id="10509773"/>